<protein>
    <submittedName>
        <fullName evidence="2">Uncharacterized protein</fullName>
    </submittedName>
</protein>
<keyword evidence="3" id="KW-1185">Reference proteome</keyword>
<dbReference type="GeneID" id="39608345"/>
<evidence type="ECO:0000313" key="3">
    <source>
        <dbReference type="Proteomes" id="UP000267145"/>
    </source>
</evidence>
<evidence type="ECO:0000313" key="2">
    <source>
        <dbReference type="EMBL" id="RNJ52018.1"/>
    </source>
</evidence>
<sequence length="57" mass="6324">MAILQTLHRLDTLVKRLADANVDRRDIPSTEEPMVAPSTLEDLDSGMLTPLSMTSQE</sequence>
<proteinExistence type="predicted"/>
<dbReference type="AlphaFoldDB" id="A0A3M9XY57"/>
<feature type="region of interest" description="Disordered" evidence="1">
    <location>
        <begin position="26"/>
        <end position="57"/>
    </location>
</feature>
<name>A0A3M9XY57_9PEZI</name>
<organism evidence="2 3">
    <name type="scientific">Verticillium nonalfalfae</name>
    <dbReference type="NCBI Taxonomy" id="1051616"/>
    <lineage>
        <taxon>Eukaryota</taxon>
        <taxon>Fungi</taxon>
        <taxon>Dikarya</taxon>
        <taxon>Ascomycota</taxon>
        <taxon>Pezizomycotina</taxon>
        <taxon>Sordariomycetes</taxon>
        <taxon>Hypocreomycetidae</taxon>
        <taxon>Glomerellales</taxon>
        <taxon>Plectosphaerellaceae</taxon>
        <taxon>Verticillium</taxon>
    </lineage>
</organism>
<dbReference type="RefSeq" id="XP_028490176.1">
    <property type="nucleotide sequence ID" value="XM_028638823.1"/>
</dbReference>
<evidence type="ECO:0000256" key="1">
    <source>
        <dbReference type="SAM" id="MobiDB-lite"/>
    </source>
</evidence>
<gene>
    <name evidence="2" type="ORF">D7B24_004656</name>
</gene>
<dbReference type="EMBL" id="RBVV01000267">
    <property type="protein sequence ID" value="RNJ52018.1"/>
    <property type="molecule type" value="Genomic_DNA"/>
</dbReference>
<dbReference type="Proteomes" id="UP000267145">
    <property type="component" value="Unassembled WGS sequence"/>
</dbReference>
<reference evidence="2 3" key="1">
    <citation type="submission" date="2018-10" db="EMBL/GenBank/DDBJ databases">
        <title>Genome sequence of Verticillium nonalfalfae VnAa140.</title>
        <authorList>
            <person name="Stajich J.E."/>
            <person name="Kasson M.T."/>
        </authorList>
    </citation>
    <scope>NUCLEOTIDE SEQUENCE [LARGE SCALE GENOMIC DNA]</scope>
    <source>
        <strain evidence="2 3">VnAa140</strain>
    </source>
</reference>
<accession>A0A3M9XY57</accession>
<comment type="caution">
    <text evidence="2">The sequence shown here is derived from an EMBL/GenBank/DDBJ whole genome shotgun (WGS) entry which is preliminary data.</text>
</comment>